<dbReference type="RefSeq" id="WP_090524834.1">
    <property type="nucleotide sequence ID" value="NZ_CP071878.2"/>
</dbReference>
<gene>
    <name evidence="1" type="ORF">SAMN05192573_106162</name>
</gene>
<organism evidence="1 2">
    <name type="scientific">Mucilaginibacter gossypii</name>
    <dbReference type="NCBI Taxonomy" id="551996"/>
    <lineage>
        <taxon>Bacteria</taxon>
        <taxon>Pseudomonadati</taxon>
        <taxon>Bacteroidota</taxon>
        <taxon>Sphingobacteriia</taxon>
        <taxon>Sphingobacteriales</taxon>
        <taxon>Sphingobacteriaceae</taxon>
        <taxon>Mucilaginibacter</taxon>
    </lineage>
</organism>
<protein>
    <submittedName>
        <fullName evidence="1">Uncharacterized protein</fullName>
    </submittedName>
</protein>
<dbReference type="GeneID" id="91136196"/>
<reference evidence="2" key="1">
    <citation type="submission" date="2016-10" db="EMBL/GenBank/DDBJ databases">
        <authorList>
            <person name="Varghese N."/>
            <person name="Submissions S."/>
        </authorList>
    </citation>
    <scope>NUCLEOTIDE SEQUENCE [LARGE SCALE GENOMIC DNA]</scope>
    <source>
        <strain evidence="2">Gh-67</strain>
    </source>
</reference>
<dbReference type="Proteomes" id="UP000199705">
    <property type="component" value="Unassembled WGS sequence"/>
</dbReference>
<dbReference type="AlphaFoldDB" id="A0A1G7Z7E2"/>
<name>A0A1G7Z7E2_9SPHI</name>
<sequence length="74" mass="8541">MIIPVQPNIQCENCIKCGNRPHVEQHKKYWVLTCPNKSCKNFVKALTIDFATWNRLNKKANEIPATTETLKRTA</sequence>
<dbReference type="EMBL" id="FNCG01000006">
    <property type="protein sequence ID" value="SDH04426.1"/>
    <property type="molecule type" value="Genomic_DNA"/>
</dbReference>
<accession>A0A1G7Z7E2</accession>
<evidence type="ECO:0000313" key="2">
    <source>
        <dbReference type="Proteomes" id="UP000199705"/>
    </source>
</evidence>
<keyword evidence="2" id="KW-1185">Reference proteome</keyword>
<evidence type="ECO:0000313" key="1">
    <source>
        <dbReference type="EMBL" id="SDH04426.1"/>
    </source>
</evidence>
<proteinExistence type="predicted"/>